<keyword evidence="3" id="KW-1185">Reference proteome</keyword>
<evidence type="ECO:0000313" key="2">
    <source>
        <dbReference type="EMBL" id="CAL8112199.1"/>
    </source>
</evidence>
<reference evidence="2 3" key="1">
    <citation type="submission" date="2024-08" db="EMBL/GenBank/DDBJ databases">
        <authorList>
            <person name="Cucini C."/>
            <person name="Frati F."/>
        </authorList>
    </citation>
    <scope>NUCLEOTIDE SEQUENCE [LARGE SCALE GENOMIC DNA]</scope>
</reference>
<name>A0ABP1QVB1_9HEXA</name>
<dbReference type="EMBL" id="CAXLJM020000048">
    <property type="protein sequence ID" value="CAL8112199.1"/>
    <property type="molecule type" value="Genomic_DNA"/>
</dbReference>
<organism evidence="2 3">
    <name type="scientific">Orchesella dallaii</name>
    <dbReference type="NCBI Taxonomy" id="48710"/>
    <lineage>
        <taxon>Eukaryota</taxon>
        <taxon>Metazoa</taxon>
        <taxon>Ecdysozoa</taxon>
        <taxon>Arthropoda</taxon>
        <taxon>Hexapoda</taxon>
        <taxon>Collembola</taxon>
        <taxon>Entomobryomorpha</taxon>
        <taxon>Entomobryoidea</taxon>
        <taxon>Orchesellidae</taxon>
        <taxon>Orchesellinae</taxon>
        <taxon>Orchesella</taxon>
    </lineage>
</organism>
<sequence>MDIHAYYAMMGLSDEVKNTTLKENRAYSTQFSPGLGPSMVVGLPQTWPLLAPLPDFTDGPSFTTSPPFLSWNFSLNGHTLSSISTLIEDFCDKWTGSGTEAAATLASQLFCDNKKQLYVLITDVASYPITSKPELWQLTRDEEQEEEQEQQQNQEHFFLLPEDNDEKVAEEEDEPLGKTETVEKTSAGASTISFSSLFNVGQEIFALFLFSPTDIVFTLETNTQQAQLSNIFFHGRSRVSVSASQNPRVITIHFLEKEKEDQKQTKTQI</sequence>
<protein>
    <submittedName>
        <fullName evidence="2">Uncharacterized protein</fullName>
    </submittedName>
</protein>
<evidence type="ECO:0000256" key="1">
    <source>
        <dbReference type="SAM" id="MobiDB-lite"/>
    </source>
</evidence>
<dbReference type="Proteomes" id="UP001642540">
    <property type="component" value="Unassembled WGS sequence"/>
</dbReference>
<accession>A0ABP1QVB1</accession>
<feature type="region of interest" description="Disordered" evidence="1">
    <location>
        <begin position="158"/>
        <end position="184"/>
    </location>
</feature>
<gene>
    <name evidence="2" type="ORF">ODALV1_LOCUS15534</name>
</gene>
<feature type="compositionally biased region" description="Acidic residues" evidence="1">
    <location>
        <begin position="162"/>
        <end position="174"/>
    </location>
</feature>
<evidence type="ECO:0000313" key="3">
    <source>
        <dbReference type="Proteomes" id="UP001642540"/>
    </source>
</evidence>
<comment type="caution">
    <text evidence="2">The sequence shown here is derived from an EMBL/GenBank/DDBJ whole genome shotgun (WGS) entry which is preliminary data.</text>
</comment>
<proteinExistence type="predicted"/>